<proteinExistence type="predicted"/>
<comment type="caution">
    <text evidence="1">The sequence shown here is derived from an EMBL/GenBank/DDBJ whole genome shotgun (WGS) entry which is preliminary data.</text>
</comment>
<dbReference type="GO" id="GO:0031419">
    <property type="term" value="F:cobalamin binding"/>
    <property type="evidence" value="ECO:0007669"/>
    <property type="project" value="InterPro"/>
</dbReference>
<dbReference type="GO" id="GO:0046872">
    <property type="term" value="F:metal ion binding"/>
    <property type="evidence" value="ECO:0007669"/>
    <property type="project" value="InterPro"/>
</dbReference>
<dbReference type="Gene3D" id="3.40.50.280">
    <property type="entry name" value="Cobalamin-binding domain"/>
    <property type="match status" value="1"/>
</dbReference>
<dbReference type="EMBL" id="BART01001053">
    <property type="protein sequence ID" value="GAG61278.1"/>
    <property type="molecule type" value="Genomic_DNA"/>
</dbReference>
<reference evidence="1" key="1">
    <citation type="journal article" date="2014" name="Front. Microbiol.">
        <title>High frequency of phylogenetically diverse reductive dehalogenase-homologous genes in deep subseafloor sedimentary metagenomes.</title>
        <authorList>
            <person name="Kawai M."/>
            <person name="Futagami T."/>
            <person name="Toyoda A."/>
            <person name="Takaki Y."/>
            <person name="Nishi S."/>
            <person name="Hori S."/>
            <person name="Arai W."/>
            <person name="Tsubouchi T."/>
            <person name="Morono Y."/>
            <person name="Uchiyama I."/>
            <person name="Ito T."/>
            <person name="Fujiyama A."/>
            <person name="Inagaki F."/>
            <person name="Takami H."/>
        </authorList>
    </citation>
    <scope>NUCLEOTIDE SEQUENCE</scope>
    <source>
        <strain evidence="1">Expedition CK06-06</strain>
    </source>
</reference>
<gene>
    <name evidence="1" type="ORF">S01H4_04057</name>
</gene>
<sequence length="55" mass="5910">MKEIIEMFRADDKVKNVKIMIGGAPITQEYADKIGADGYAPDAAGAKDLAVDLLK</sequence>
<evidence type="ECO:0000313" key="1">
    <source>
        <dbReference type="EMBL" id="GAG61278.1"/>
    </source>
</evidence>
<dbReference type="SUPFAM" id="SSF52242">
    <property type="entry name" value="Cobalamin (vitamin B12)-binding domain"/>
    <property type="match status" value="1"/>
</dbReference>
<accession>X0ZLK9</accession>
<organism evidence="1">
    <name type="scientific">marine sediment metagenome</name>
    <dbReference type="NCBI Taxonomy" id="412755"/>
    <lineage>
        <taxon>unclassified sequences</taxon>
        <taxon>metagenomes</taxon>
        <taxon>ecological metagenomes</taxon>
    </lineage>
</organism>
<protein>
    <recommendedName>
        <fullName evidence="2">B12-binding domain-containing protein</fullName>
    </recommendedName>
</protein>
<dbReference type="InterPro" id="IPR036724">
    <property type="entry name" value="Cobalamin-bd_sf"/>
</dbReference>
<evidence type="ECO:0008006" key="2">
    <source>
        <dbReference type="Google" id="ProtNLM"/>
    </source>
</evidence>
<dbReference type="AlphaFoldDB" id="X0ZLK9"/>
<name>X0ZLK9_9ZZZZ</name>